<dbReference type="Pfam" id="PF00271">
    <property type="entry name" value="Helicase_C"/>
    <property type="match status" value="1"/>
</dbReference>
<keyword evidence="7" id="KW-0413">Isomerase</keyword>
<dbReference type="PANTHER" id="PTHR13710:SF105">
    <property type="entry name" value="ATP-DEPENDENT DNA HELICASE Q1"/>
    <property type="match status" value="1"/>
</dbReference>
<evidence type="ECO:0000256" key="1">
    <source>
        <dbReference type="ARBA" id="ARBA00005446"/>
    </source>
</evidence>
<dbReference type="GO" id="GO:0016787">
    <property type="term" value="F:hydrolase activity"/>
    <property type="evidence" value="ECO:0007669"/>
    <property type="project" value="UniProtKB-KW"/>
</dbReference>
<dbReference type="InterPro" id="IPR014001">
    <property type="entry name" value="Helicase_ATP-bd"/>
</dbReference>
<dbReference type="RefSeq" id="WP_003012430.1">
    <property type="nucleotide sequence ID" value="NZ_GG668637.1"/>
</dbReference>
<dbReference type="InterPro" id="IPR001650">
    <property type="entry name" value="Helicase_C-like"/>
</dbReference>
<feature type="domain" description="Helicase C-terminal" evidence="11">
    <location>
        <begin position="213"/>
        <end position="373"/>
    </location>
</feature>
<dbReference type="HOGENOM" id="CLU_001103_9_6_10"/>
<dbReference type="PROSITE" id="PS51192">
    <property type="entry name" value="HELICASE_ATP_BIND_1"/>
    <property type="match status" value="1"/>
</dbReference>
<evidence type="ECO:0000259" key="10">
    <source>
        <dbReference type="PROSITE" id="PS51192"/>
    </source>
</evidence>
<evidence type="ECO:0000313" key="13">
    <source>
        <dbReference type="Proteomes" id="UP000006241"/>
    </source>
</evidence>
<dbReference type="GO" id="GO:0009378">
    <property type="term" value="F:four-way junction helicase activity"/>
    <property type="evidence" value="ECO:0007669"/>
    <property type="project" value="TreeGrafter"/>
</dbReference>
<dbReference type="GO" id="GO:0003677">
    <property type="term" value="F:DNA binding"/>
    <property type="evidence" value="ECO:0007669"/>
    <property type="project" value="UniProtKB-KW"/>
</dbReference>
<evidence type="ECO:0000256" key="8">
    <source>
        <dbReference type="ARBA" id="ARBA00034617"/>
    </source>
</evidence>
<dbReference type="InterPro" id="IPR027417">
    <property type="entry name" value="P-loop_NTPase"/>
</dbReference>
<dbReference type="NCBIfam" id="TIGR00614">
    <property type="entry name" value="recQ_fam"/>
    <property type="match status" value="1"/>
</dbReference>
<evidence type="ECO:0000259" key="11">
    <source>
        <dbReference type="PROSITE" id="PS51194"/>
    </source>
</evidence>
<dbReference type="PROSITE" id="PS51194">
    <property type="entry name" value="HELICASE_CTER"/>
    <property type="match status" value="1"/>
</dbReference>
<sequence length="392" mass="45104">MTSKAILKQYWGYESFRPLQEEIIDSVLQGRDTLALMPTGGGKSLCYQVPALMKEGICIVISPLIALMKDQVEQLRKRGIEAIAIFSGMSPREIDIALDNCIFGKIKFLYLAPERLYSDVVRERIRYMKVNLFAIDEAHCISQWGYDFRPSYLQLTGLKELHQDIPFLAVTASATPKVVEDIQEKLNFKVPQVFSMSFERKNLGYMALHEEDKIGRMIRIIKKQGGSGVVYVRNRRETQEIARHLLNHGIPADFYHAGMDTLSRSQKQDAWMTNQIRVIVATNAFGMGIDKADVRFVIHLDIPDALEAYYQEAGRAGRDGKKHSPCCCINRKIGKDYGVIWSPDFRRLHLFNSYITTFAIIFKSHTEQEKELYSILMWWSSPRSIRSIFCRR</sequence>
<keyword evidence="5" id="KW-0067">ATP-binding</keyword>
<dbReference type="Proteomes" id="UP000006241">
    <property type="component" value="Unassembled WGS sequence"/>
</dbReference>
<comment type="similarity">
    <text evidence="1">Belongs to the helicase family. RecQ subfamily.</text>
</comment>
<dbReference type="GO" id="GO:0043590">
    <property type="term" value="C:bacterial nucleoid"/>
    <property type="evidence" value="ECO:0007669"/>
    <property type="project" value="TreeGrafter"/>
</dbReference>
<dbReference type="InterPro" id="IPR011545">
    <property type="entry name" value="DEAD/DEAH_box_helicase_dom"/>
</dbReference>
<dbReference type="GO" id="GO:0005737">
    <property type="term" value="C:cytoplasm"/>
    <property type="evidence" value="ECO:0007669"/>
    <property type="project" value="TreeGrafter"/>
</dbReference>
<dbReference type="Pfam" id="PF00270">
    <property type="entry name" value="DEAD"/>
    <property type="match status" value="1"/>
</dbReference>
<reference evidence="12 13" key="1">
    <citation type="submission" date="2009-01" db="EMBL/GenBank/DDBJ databases">
        <authorList>
            <person name="Qin X."/>
            <person name="Bachman B."/>
            <person name="Battles P."/>
            <person name="Bell A."/>
            <person name="Bess C."/>
            <person name="Bickham C."/>
            <person name="Chaboub L."/>
            <person name="Chen D."/>
            <person name="Coyle M."/>
            <person name="Deiros D.R."/>
            <person name="Dinh H."/>
            <person name="Forbes L."/>
            <person name="Fowler G."/>
            <person name="Francisco L."/>
            <person name="Fu Q."/>
            <person name="Gubbala S."/>
            <person name="Hale W."/>
            <person name="Han Y."/>
            <person name="Hemphill L."/>
            <person name="Highlander S.K."/>
            <person name="Hirani K."/>
            <person name="Hogues M."/>
            <person name="Jackson L."/>
            <person name="Jakkamsetti A."/>
            <person name="Javaid M."/>
            <person name="Jiang H."/>
            <person name="Korchina V."/>
            <person name="Kovar C."/>
            <person name="Lara F."/>
            <person name="Lee S."/>
            <person name="Mata R."/>
            <person name="Mathew T."/>
            <person name="Moen C."/>
            <person name="Morales K."/>
            <person name="Munidasa M."/>
            <person name="Nazareth L."/>
            <person name="Ngo R."/>
            <person name="Nguyen L."/>
            <person name="Okwuonu G."/>
            <person name="Ongeri F."/>
            <person name="Patil S."/>
            <person name="Petrosino J."/>
            <person name="Pham C."/>
            <person name="Pham P."/>
            <person name="Pu L.-L."/>
            <person name="Puazo M."/>
            <person name="Raj R."/>
            <person name="Reid J."/>
            <person name="Rouhana J."/>
            <person name="Saada N."/>
            <person name="Shang Y."/>
            <person name="Simmons D."/>
            <person name="Thornton R."/>
            <person name="Warren J."/>
            <person name="Weissenberger G."/>
            <person name="Zhang J."/>
            <person name="Zhang L."/>
            <person name="Zhou C."/>
            <person name="Zhu D."/>
            <person name="Muzny D."/>
            <person name="Worley K."/>
            <person name="Gibbs R."/>
        </authorList>
    </citation>
    <scope>NUCLEOTIDE SEQUENCE [LARGE SCALE GENOMIC DNA]</scope>
    <source>
        <strain evidence="12 13">ATCC 33300</strain>
    </source>
</reference>
<protein>
    <recommendedName>
        <fullName evidence="9">DNA 3'-5' helicase</fullName>
        <ecNumber evidence="9">5.6.2.4</ecNumber>
    </recommendedName>
</protein>
<name>C2FZ10_SPHSI</name>
<feature type="domain" description="Helicase ATP-binding" evidence="10">
    <location>
        <begin position="24"/>
        <end position="192"/>
    </location>
</feature>
<gene>
    <name evidence="12" type="ORF">HMPREF0765_2566</name>
</gene>
<dbReference type="GO" id="GO:0005524">
    <property type="term" value="F:ATP binding"/>
    <property type="evidence" value="ECO:0007669"/>
    <property type="project" value="UniProtKB-KW"/>
</dbReference>
<dbReference type="GO" id="GO:0006281">
    <property type="term" value="P:DNA repair"/>
    <property type="evidence" value="ECO:0007669"/>
    <property type="project" value="TreeGrafter"/>
</dbReference>
<dbReference type="EC" id="5.6.2.4" evidence="9"/>
<evidence type="ECO:0000256" key="4">
    <source>
        <dbReference type="ARBA" id="ARBA00022806"/>
    </source>
</evidence>
<dbReference type="SUPFAM" id="SSF52540">
    <property type="entry name" value="P-loop containing nucleoside triphosphate hydrolases"/>
    <property type="match status" value="1"/>
</dbReference>
<comment type="catalytic activity">
    <reaction evidence="8">
        <text>Couples ATP hydrolysis with the unwinding of duplex DNA by translocating in the 3'-5' direction.</text>
        <dbReference type="EC" id="5.6.2.4"/>
    </reaction>
</comment>
<dbReference type="FunFam" id="3.40.50.300:FF:001389">
    <property type="entry name" value="ATP-dependent DNA helicase RecQ"/>
    <property type="match status" value="1"/>
</dbReference>
<dbReference type="GO" id="GO:0030894">
    <property type="term" value="C:replisome"/>
    <property type="evidence" value="ECO:0007669"/>
    <property type="project" value="TreeGrafter"/>
</dbReference>
<proteinExistence type="inferred from homology"/>
<dbReference type="InterPro" id="IPR004589">
    <property type="entry name" value="DNA_helicase_ATP-dep_RecQ"/>
</dbReference>
<organism evidence="12 13">
    <name type="scientific">Sphingobacterium spiritivorum ATCC 33300</name>
    <dbReference type="NCBI Taxonomy" id="525372"/>
    <lineage>
        <taxon>Bacteria</taxon>
        <taxon>Pseudomonadati</taxon>
        <taxon>Bacteroidota</taxon>
        <taxon>Sphingobacteriia</taxon>
        <taxon>Sphingobacteriales</taxon>
        <taxon>Sphingobacteriaceae</taxon>
        <taxon>Sphingobacterium</taxon>
    </lineage>
</organism>
<evidence type="ECO:0000256" key="3">
    <source>
        <dbReference type="ARBA" id="ARBA00022801"/>
    </source>
</evidence>
<evidence type="ECO:0000256" key="6">
    <source>
        <dbReference type="ARBA" id="ARBA00023125"/>
    </source>
</evidence>
<evidence type="ECO:0000313" key="12">
    <source>
        <dbReference type="EMBL" id="EEI91852.1"/>
    </source>
</evidence>
<comment type="caution">
    <text evidence="12">The sequence shown here is derived from an EMBL/GenBank/DDBJ whole genome shotgun (WGS) entry which is preliminary data.</text>
</comment>
<dbReference type="EMBL" id="ACHB01000061">
    <property type="protein sequence ID" value="EEI91852.1"/>
    <property type="molecule type" value="Genomic_DNA"/>
</dbReference>
<evidence type="ECO:0000256" key="2">
    <source>
        <dbReference type="ARBA" id="ARBA00022741"/>
    </source>
</evidence>
<evidence type="ECO:0000256" key="5">
    <source>
        <dbReference type="ARBA" id="ARBA00022840"/>
    </source>
</evidence>
<keyword evidence="3 12" id="KW-0378">Hydrolase</keyword>
<evidence type="ECO:0000256" key="9">
    <source>
        <dbReference type="ARBA" id="ARBA00034808"/>
    </source>
</evidence>
<dbReference type="SMART" id="SM00490">
    <property type="entry name" value="HELICc"/>
    <property type="match status" value="1"/>
</dbReference>
<keyword evidence="2" id="KW-0547">Nucleotide-binding</keyword>
<dbReference type="Gene3D" id="3.40.50.300">
    <property type="entry name" value="P-loop containing nucleotide triphosphate hydrolases"/>
    <property type="match status" value="2"/>
</dbReference>
<dbReference type="PANTHER" id="PTHR13710">
    <property type="entry name" value="DNA HELICASE RECQ FAMILY MEMBER"/>
    <property type="match status" value="1"/>
</dbReference>
<keyword evidence="4 12" id="KW-0347">Helicase</keyword>
<dbReference type="GO" id="GO:0006310">
    <property type="term" value="P:DNA recombination"/>
    <property type="evidence" value="ECO:0007669"/>
    <property type="project" value="InterPro"/>
</dbReference>
<evidence type="ECO:0000256" key="7">
    <source>
        <dbReference type="ARBA" id="ARBA00023235"/>
    </source>
</evidence>
<dbReference type="AlphaFoldDB" id="C2FZ10"/>
<dbReference type="GO" id="GO:0043138">
    <property type="term" value="F:3'-5' DNA helicase activity"/>
    <property type="evidence" value="ECO:0007669"/>
    <property type="project" value="UniProtKB-EC"/>
</dbReference>
<accession>C2FZ10</accession>
<dbReference type="SMART" id="SM00487">
    <property type="entry name" value="DEXDc"/>
    <property type="match status" value="1"/>
</dbReference>
<keyword evidence="6" id="KW-0238">DNA-binding</keyword>
<dbReference type="CDD" id="cd17920">
    <property type="entry name" value="DEXHc_RecQ"/>
    <property type="match status" value="1"/>
</dbReference>